<evidence type="ECO:0000313" key="3">
    <source>
        <dbReference type="EMBL" id="KYP70060.1"/>
    </source>
</evidence>
<dbReference type="Proteomes" id="UP000075243">
    <property type="component" value="Chromosome 3"/>
</dbReference>
<proteinExistence type="predicted"/>
<dbReference type="EMBL" id="CM003605">
    <property type="protein sequence ID" value="KYP70060.1"/>
    <property type="molecule type" value="Genomic_DNA"/>
</dbReference>
<reference evidence="3 4" key="1">
    <citation type="journal article" date="2012" name="Nat. Biotechnol.">
        <title>Draft genome sequence of pigeonpea (Cajanus cajan), an orphan legume crop of resource-poor farmers.</title>
        <authorList>
            <person name="Varshney R.K."/>
            <person name="Chen W."/>
            <person name="Li Y."/>
            <person name="Bharti A.K."/>
            <person name="Saxena R.K."/>
            <person name="Schlueter J.A."/>
            <person name="Donoghue M.T."/>
            <person name="Azam S."/>
            <person name="Fan G."/>
            <person name="Whaley A.M."/>
            <person name="Farmer A.D."/>
            <person name="Sheridan J."/>
            <person name="Iwata A."/>
            <person name="Tuteja R."/>
            <person name="Penmetsa R.V."/>
            <person name="Wu W."/>
            <person name="Upadhyaya H.D."/>
            <person name="Yang S.P."/>
            <person name="Shah T."/>
            <person name="Saxena K.B."/>
            <person name="Michael T."/>
            <person name="McCombie W.R."/>
            <person name="Yang B."/>
            <person name="Zhang G."/>
            <person name="Yang H."/>
            <person name="Wang J."/>
            <person name="Spillane C."/>
            <person name="Cook D.R."/>
            <person name="May G.D."/>
            <person name="Xu X."/>
            <person name="Jackson S.A."/>
        </authorList>
    </citation>
    <scope>NUCLEOTIDE SEQUENCE [LARGE SCALE GENOMIC DNA]</scope>
    <source>
        <strain evidence="4">cv. Asha</strain>
    </source>
</reference>
<dbReference type="AlphaFoldDB" id="A0A151TSM9"/>
<dbReference type="Gramene" id="C.cajan_09009.t">
    <property type="protein sequence ID" value="C.cajan_09009.t"/>
    <property type="gene ID" value="C.cajan_09009"/>
</dbReference>
<accession>A0A151TSM9</accession>
<dbReference type="PANTHER" id="PTHR46148:SF52">
    <property type="entry name" value="OS04G0603800 PROTEIN"/>
    <property type="match status" value="1"/>
</dbReference>
<gene>
    <name evidence="3" type="ORF">KK1_009268</name>
</gene>
<dbReference type="InterPro" id="IPR005162">
    <property type="entry name" value="Retrotrans_gag_dom"/>
</dbReference>
<evidence type="ECO:0000313" key="4">
    <source>
        <dbReference type="Proteomes" id="UP000075243"/>
    </source>
</evidence>
<evidence type="ECO:0000259" key="2">
    <source>
        <dbReference type="Pfam" id="PF24626"/>
    </source>
</evidence>
<protein>
    <submittedName>
        <fullName evidence="3">Uncharacterized protein</fullName>
    </submittedName>
</protein>
<sequence>MDQLQVTFDLLAQKHSQPQGDSSSSALSQIVKEISIGFPHFDGHTLVLEWIFKPEKFFNYHRTPDAQRADIAAIHFEQEVVPWFQMLQHLSIVNSWVDLTSALESQFGPSSFDCPMEELFKLQQTGFVLDYYLKFMALANRSFGLLAEALLKCFLSGLHKKIQHDVVVQSPSSLLRVVSLAKLYEKRYNPPLKSQNSSYIKKYSPISTSYHSPTTHNKPPIKQSLPPLLPTPPLPPICLRLSILIIDELLQQLKLNLAKAQNYMKQQADCKRREFQFNVGDFALVKLQPYQQYSVALQQSHKLGMKYIGPFEVITCIGYVAYKLKLPDSGHIHPVFHISLLKKFHSDAFQQYLPLPFTTNEFGPTIQPLQVLDVRWEATIPSEATWEDIDEIHKSYPHFNLEDRVVFDGKGIVTCGQEQRVKKREILHDKSKDVELVNQGGHVVNNLENEDTRKIMRIKKMSVLLKSYMK</sequence>
<dbReference type="Pfam" id="PF24626">
    <property type="entry name" value="SH3_Tf2-1"/>
    <property type="match status" value="1"/>
</dbReference>
<name>A0A151TSM9_CAJCA</name>
<feature type="domain" description="Tf2-1-like SH3-like" evidence="2">
    <location>
        <begin position="280"/>
        <end position="345"/>
    </location>
</feature>
<dbReference type="InterPro" id="IPR056924">
    <property type="entry name" value="SH3_Tf2-1"/>
</dbReference>
<feature type="domain" description="Retrotransposon gag" evidence="1">
    <location>
        <begin position="71"/>
        <end position="159"/>
    </location>
</feature>
<keyword evidence="4" id="KW-1185">Reference proteome</keyword>
<evidence type="ECO:0000259" key="1">
    <source>
        <dbReference type="Pfam" id="PF03732"/>
    </source>
</evidence>
<organism evidence="3 4">
    <name type="scientific">Cajanus cajan</name>
    <name type="common">Pigeon pea</name>
    <name type="synonym">Cajanus indicus</name>
    <dbReference type="NCBI Taxonomy" id="3821"/>
    <lineage>
        <taxon>Eukaryota</taxon>
        <taxon>Viridiplantae</taxon>
        <taxon>Streptophyta</taxon>
        <taxon>Embryophyta</taxon>
        <taxon>Tracheophyta</taxon>
        <taxon>Spermatophyta</taxon>
        <taxon>Magnoliopsida</taxon>
        <taxon>eudicotyledons</taxon>
        <taxon>Gunneridae</taxon>
        <taxon>Pentapetalae</taxon>
        <taxon>rosids</taxon>
        <taxon>fabids</taxon>
        <taxon>Fabales</taxon>
        <taxon>Fabaceae</taxon>
        <taxon>Papilionoideae</taxon>
        <taxon>50 kb inversion clade</taxon>
        <taxon>NPAAA clade</taxon>
        <taxon>indigoferoid/millettioid clade</taxon>
        <taxon>Phaseoleae</taxon>
        <taxon>Cajanus</taxon>
    </lineage>
</organism>
<dbReference type="PANTHER" id="PTHR46148">
    <property type="entry name" value="CHROMO DOMAIN-CONTAINING PROTEIN"/>
    <property type="match status" value="1"/>
</dbReference>
<dbReference type="Pfam" id="PF03732">
    <property type="entry name" value="Retrotrans_gag"/>
    <property type="match status" value="1"/>
</dbReference>